<comment type="caution">
    <text evidence="3">The sequence shown here is derived from an EMBL/GenBank/DDBJ whole genome shotgun (WGS) entry which is preliminary data.</text>
</comment>
<name>A0ABT0K3H5_9ACTN</name>
<evidence type="ECO:0000256" key="2">
    <source>
        <dbReference type="SAM" id="Phobius"/>
    </source>
</evidence>
<feature type="region of interest" description="Disordered" evidence="1">
    <location>
        <begin position="661"/>
        <end position="707"/>
    </location>
</feature>
<dbReference type="RefSeq" id="WP_248826482.1">
    <property type="nucleotide sequence ID" value="NZ_JALKFT010000032.1"/>
</dbReference>
<protein>
    <submittedName>
        <fullName evidence="3">Uncharacterized protein</fullName>
    </submittedName>
</protein>
<feature type="compositionally biased region" description="Gly residues" evidence="1">
    <location>
        <begin position="684"/>
        <end position="698"/>
    </location>
</feature>
<keyword evidence="2" id="KW-0812">Transmembrane</keyword>
<keyword evidence="2" id="KW-1133">Transmembrane helix</keyword>
<proteinExistence type="predicted"/>
<accession>A0ABT0K3H5</accession>
<sequence length="707" mass="74885">MTAPQPDALGRELVARIFSPAERWGWEFAPAHPPVPHPEAHQPPSQFPVPPPDLRGLEFRRQYLARKVWKPAVGGLLTLSGLGALGESPGGGLFILIIGVALIVWYVLPLTALSRQKKEYLAAYEAELARRQHEFQGVYAAWQQRVHQHDEAERHRVATAMDFYPLDPLGPARVDVFGGTGAGWTSILATGGASLLGGGAGILLLDLSEQSVGAGLVMLANEAANAAAQASPVEVRELPAALERLGLLDGLEPREIAELLADAFDADRRGGGDRALRAIDVNILRVATSSIHAPVTFARLAAALRILDNQSTAIHEGVFDAYEIDALQQRLHDLGQRERTAEQIGFLRTELETLAGAEPATAAATSKAAEVDPAARWWPRGGLRVLGTTSAGRDSSARRKLLIDRVLVQTLLYRLRNDARGMDGDVGDVAVIAGADQLGQETLTALTQQAERAQVRLILLFKSLSNDAQALIGTGHSAAIFMRLGNAREAAAAAEHIGRGFRFVLSQVTNQVGTSFTEGFANSYGEQDGTSYTEGTGGSRGLGAGGHTSGDNWNQSTTTSHSASWTNTVNVSNTVNQNAGTTMQREKDFMVEPTTLQSLAATAFILVGTGGGPGRVRPGDCNPGLVLLPRVASTPRDFSAAPHSRDPGALTHGATTATQQIGAPQPTHQAPPQAYPGAYPYSQGGQGGQGGQPSGHGGYPYQQPGQW</sequence>
<feature type="compositionally biased region" description="Polar residues" evidence="1">
    <location>
        <begin position="524"/>
        <end position="534"/>
    </location>
</feature>
<evidence type="ECO:0000313" key="4">
    <source>
        <dbReference type="Proteomes" id="UP001201873"/>
    </source>
</evidence>
<dbReference type="Proteomes" id="UP001201873">
    <property type="component" value="Unassembled WGS sequence"/>
</dbReference>
<evidence type="ECO:0000313" key="3">
    <source>
        <dbReference type="EMBL" id="MCK9878366.1"/>
    </source>
</evidence>
<organism evidence="3 4">
    <name type="scientific">Frankia umida</name>
    <dbReference type="NCBI Taxonomy" id="573489"/>
    <lineage>
        <taxon>Bacteria</taxon>
        <taxon>Bacillati</taxon>
        <taxon>Actinomycetota</taxon>
        <taxon>Actinomycetes</taxon>
        <taxon>Frankiales</taxon>
        <taxon>Frankiaceae</taxon>
        <taxon>Frankia</taxon>
    </lineage>
</organism>
<keyword evidence="4" id="KW-1185">Reference proteome</keyword>
<feature type="region of interest" description="Disordered" evidence="1">
    <location>
        <begin position="523"/>
        <end position="571"/>
    </location>
</feature>
<keyword evidence="2" id="KW-0472">Membrane</keyword>
<dbReference type="EMBL" id="JALKFT010000032">
    <property type="protein sequence ID" value="MCK9878366.1"/>
    <property type="molecule type" value="Genomic_DNA"/>
</dbReference>
<feature type="transmembrane region" description="Helical" evidence="2">
    <location>
        <begin position="91"/>
        <end position="108"/>
    </location>
</feature>
<feature type="compositionally biased region" description="Low complexity" evidence="1">
    <location>
        <begin position="663"/>
        <end position="683"/>
    </location>
</feature>
<evidence type="ECO:0000256" key="1">
    <source>
        <dbReference type="SAM" id="MobiDB-lite"/>
    </source>
</evidence>
<gene>
    <name evidence="3" type="ORF">MXD59_21770</name>
</gene>
<reference evidence="3 4" key="1">
    <citation type="submission" date="2022-04" db="EMBL/GenBank/DDBJ databases">
        <title>Genome diversity in the genus Frankia.</title>
        <authorList>
            <person name="Carlos-Shanley C."/>
            <person name="Hahn D."/>
        </authorList>
    </citation>
    <scope>NUCLEOTIDE SEQUENCE [LARGE SCALE GENOMIC DNA]</scope>
    <source>
        <strain evidence="3 4">Ag45/Mut15</strain>
    </source>
</reference>
<feature type="compositionally biased region" description="Gly residues" evidence="1">
    <location>
        <begin position="535"/>
        <end position="548"/>
    </location>
</feature>
<feature type="compositionally biased region" description="Polar residues" evidence="1">
    <location>
        <begin position="551"/>
        <end position="565"/>
    </location>
</feature>